<organism evidence="1 2">
    <name type="scientific">Chengkuizengella axinellae</name>
    <dbReference type="NCBI Taxonomy" id="3064388"/>
    <lineage>
        <taxon>Bacteria</taxon>
        <taxon>Bacillati</taxon>
        <taxon>Bacillota</taxon>
        <taxon>Bacilli</taxon>
        <taxon>Bacillales</taxon>
        <taxon>Paenibacillaceae</taxon>
        <taxon>Chengkuizengella</taxon>
    </lineage>
</organism>
<proteinExistence type="predicted"/>
<sequence>TLWNVDNEEWGYSKYHELDDTELISIGIGAEQTHYKCDSNGFAHFLAYADPSDGVTESTIYTDYVELEIQIDVSELGYDVLIPEEAFPVLSENLLTANQAYPVDLDGFAENKTENVTVTLPEKGVIKVVTETAESSSGWYQDVVEIEPLTTYTASAEIRSLQGTTGRLRAKEINANIDNVMFDGQLPIEWTQISITFTSSTNENEFRFIFYSS</sequence>
<dbReference type="EMBL" id="JAVAMP010000056">
    <property type="protein sequence ID" value="MDP5277271.1"/>
    <property type="molecule type" value="Genomic_DNA"/>
</dbReference>
<feature type="non-terminal residue" evidence="1">
    <location>
        <position position="213"/>
    </location>
</feature>
<accession>A0ABT9J6L9</accession>
<reference evidence="1 2" key="1">
    <citation type="submission" date="2023-08" db="EMBL/GenBank/DDBJ databases">
        <authorList>
            <person name="Park J.-S."/>
        </authorList>
    </citation>
    <scope>NUCLEOTIDE SEQUENCE [LARGE SCALE GENOMIC DNA]</scope>
    <source>
        <strain evidence="1 2">2205SS18-9</strain>
    </source>
</reference>
<dbReference type="Gene3D" id="2.60.120.260">
    <property type="entry name" value="Galactose-binding domain-like"/>
    <property type="match status" value="1"/>
</dbReference>
<evidence type="ECO:0000313" key="2">
    <source>
        <dbReference type="Proteomes" id="UP001231941"/>
    </source>
</evidence>
<name>A0ABT9J6L9_9BACL</name>
<feature type="non-terminal residue" evidence="1">
    <location>
        <position position="1"/>
    </location>
</feature>
<gene>
    <name evidence="1" type="ORF">Q5Y73_24630</name>
</gene>
<evidence type="ECO:0000313" key="1">
    <source>
        <dbReference type="EMBL" id="MDP5277271.1"/>
    </source>
</evidence>
<protein>
    <submittedName>
        <fullName evidence="1">Uncharacterized protein</fullName>
    </submittedName>
</protein>
<keyword evidence="2" id="KW-1185">Reference proteome</keyword>
<dbReference type="Proteomes" id="UP001231941">
    <property type="component" value="Unassembled WGS sequence"/>
</dbReference>
<comment type="caution">
    <text evidence="1">The sequence shown here is derived from an EMBL/GenBank/DDBJ whole genome shotgun (WGS) entry which is preliminary data.</text>
</comment>